<feature type="region of interest" description="Disordered" evidence="1">
    <location>
        <begin position="623"/>
        <end position="673"/>
    </location>
</feature>
<evidence type="ECO:0000313" key="3">
    <source>
        <dbReference type="Proteomes" id="UP000236333"/>
    </source>
</evidence>
<dbReference type="AlphaFoldDB" id="A0A2J7ZNU4"/>
<organism evidence="2 3">
    <name type="scientific">Tetrabaena socialis</name>
    <dbReference type="NCBI Taxonomy" id="47790"/>
    <lineage>
        <taxon>Eukaryota</taxon>
        <taxon>Viridiplantae</taxon>
        <taxon>Chlorophyta</taxon>
        <taxon>core chlorophytes</taxon>
        <taxon>Chlorophyceae</taxon>
        <taxon>CS clade</taxon>
        <taxon>Chlamydomonadales</taxon>
        <taxon>Tetrabaenaceae</taxon>
        <taxon>Tetrabaena</taxon>
    </lineage>
</organism>
<protein>
    <submittedName>
        <fullName evidence="2">Uncharacterized protein</fullName>
    </submittedName>
</protein>
<keyword evidence="3" id="KW-1185">Reference proteome</keyword>
<gene>
    <name evidence="2" type="ORF">TSOC_012116</name>
</gene>
<dbReference type="EMBL" id="PGGS01000757">
    <property type="protein sequence ID" value="PNH01939.1"/>
    <property type="molecule type" value="Genomic_DNA"/>
</dbReference>
<feature type="region of interest" description="Disordered" evidence="1">
    <location>
        <begin position="331"/>
        <end position="450"/>
    </location>
</feature>
<feature type="region of interest" description="Disordered" evidence="1">
    <location>
        <begin position="769"/>
        <end position="823"/>
    </location>
</feature>
<feature type="compositionally biased region" description="Basic and acidic residues" evidence="1">
    <location>
        <begin position="697"/>
        <end position="707"/>
    </location>
</feature>
<feature type="compositionally biased region" description="Low complexity" evidence="1">
    <location>
        <begin position="769"/>
        <end position="808"/>
    </location>
</feature>
<name>A0A2J7ZNU4_9CHLO</name>
<feature type="compositionally biased region" description="Basic and acidic residues" evidence="1">
    <location>
        <begin position="344"/>
        <end position="379"/>
    </location>
</feature>
<reference evidence="2 3" key="1">
    <citation type="journal article" date="2017" name="Mol. Biol. Evol.">
        <title>The 4-celled Tetrabaena socialis nuclear genome reveals the essential components for genetic control of cell number at the origin of multicellularity in the volvocine lineage.</title>
        <authorList>
            <person name="Featherston J."/>
            <person name="Arakaki Y."/>
            <person name="Hanschen E.R."/>
            <person name="Ferris P.J."/>
            <person name="Michod R.E."/>
            <person name="Olson B.J.S.C."/>
            <person name="Nozaki H."/>
            <person name="Durand P.M."/>
        </authorList>
    </citation>
    <scope>NUCLEOTIDE SEQUENCE [LARGE SCALE GENOMIC DNA]</scope>
    <source>
        <strain evidence="2 3">NIES-571</strain>
    </source>
</reference>
<feature type="compositionally biased region" description="Pro residues" evidence="1">
    <location>
        <begin position="658"/>
        <end position="673"/>
    </location>
</feature>
<feature type="region of interest" description="Disordered" evidence="1">
    <location>
        <begin position="1"/>
        <end position="21"/>
    </location>
</feature>
<dbReference type="Proteomes" id="UP000236333">
    <property type="component" value="Unassembled WGS sequence"/>
</dbReference>
<feature type="compositionally biased region" description="Gly residues" evidence="1">
    <location>
        <begin position="425"/>
        <end position="438"/>
    </location>
</feature>
<feature type="non-terminal residue" evidence="2">
    <location>
        <position position="823"/>
    </location>
</feature>
<feature type="compositionally biased region" description="Basic and acidic residues" evidence="1">
    <location>
        <begin position="390"/>
        <end position="405"/>
    </location>
</feature>
<proteinExistence type="predicted"/>
<feature type="region of interest" description="Disordered" evidence="1">
    <location>
        <begin position="695"/>
        <end position="741"/>
    </location>
</feature>
<evidence type="ECO:0000313" key="2">
    <source>
        <dbReference type="EMBL" id="PNH01939.1"/>
    </source>
</evidence>
<feature type="compositionally biased region" description="Low complexity" evidence="1">
    <location>
        <begin position="1"/>
        <end position="12"/>
    </location>
</feature>
<feature type="compositionally biased region" description="Gly residues" evidence="1">
    <location>
        <begin position="623"/>
        <end position="656"/>
    </location>
</feature>
<accession>A0A2J7ZNU4</accession>
<sequence length="823" mass="84732">MAAAGPKAAAAPYFNRRPSQQAAGAAARARVAVAANVYRTPSQQAAGAAARARVAVAANVYRTPSQQAAGAAGGAGVAAAANVYWTASQQAAGDEGASGAGSKQGRQEQRVDELYQQDGIDDERSISFSMKKVVLGETVTKWPLVIIKQTSTNGRLSLPALQGELEKHPLFKGQNITDIRYKVKSGYLAVTTSDELTDFVDRHDGSNLTLMVWYKVLEPKGGVAAGAGSAQRRAKSDGAPDRPIGNRTWVEEKLFSSPFADRHAKALAGVLGNYPVLEDFPRVAKSWATILATKNEEIQEDYCVMPGAIKKMYDNARSLAAKNDIKEKHAYKNLDGAAPTGAEGSREGGRDGREVGRECGRGGGEVGREGQREDGREGGRPGWRAGEGSRAGDRDGREGGRDGREGGGLGREGGREGQCEDGREGGGPGWLAGEGIRYGGRDGREGGGLGREGVWAGMRAGEGSREGGNVGRGTQGSLPHSTHMMNRSFRHVDQAGVYTFVAGEMVELCDMHKGNMLVKYTRASLDENRRPISVARKAWLPEAVLTKLSNADSQDDPPPPSSQIDGRFDLAMCEDVLAQVGGDVGRAAILMIEEYGGGGADDCGGGGGGGGSAAACEQDAYGGGAAGGSRGGSRGGSGGGGGGGGGYEAAGGGGVGAPSPPSPPPQQPQQPQPPLWEQWEQMELEPAAPLGFAAADPELRQPHRHEQQQQQHDAADPWALPDQEQQQHPDGGGGAANAADLDDGAFPLAVMGAGVAVAVAVAAGVAAEGVSPPAAGSSAGSSASGSPRWAAAAAAAAQQQQEQQAQVADGGFWEEGDGWPPAT</sequence>
<feature type="compositionally biased region" description="Basic and acidic residues" evidence="1">
    <location>
        <begin position="412"/>
        <end position="424"/>
    </location>
</feature>
<comment type="caution">
    <text evidence="2">The sequence shown here is derived from an EMBL/GenBank/DDBJ whole genome shotgun (WGS) entry which is preliminary data.</text>
</comment>
<evidence type="ECO:0000256" key="1">
    <source>
        <dbReference type="SAM" id="MobiDB-lite"/>
    </source>
</evidence>